<sequence>MPEMLVFYYLRELNDSLSYALVAGPLFDVSEDSDYVRTLLDKAIDEYASLRNKAADSIEEASKIDPRLEAIVERMLEKCILDGKYQQAIGMSIECRRLDKLEEGIMRSDNAPGCLAYCINVSYSYFNRREYRQEV</sequence>
<dbReference type="AlphaFoldDB" id="A0AAW1NE82"/>
<dbReference type="Proteomes" id="UP001443914">
    <property type="component" value="Unassembled WGS sequence"/>
</dbReference>
<dbReference type="GO" id="GO:0034515">
    <property type="term" value="C:proteasome storage granule"/>
    <property type="evidence" value="ECO:0007669"/>
    <property type="project" value="TreeGrafter"/>
</dbReference>
<gene>
    <name evidence="3" type="ORF">RND81_01G098100</name>
</gene>
<accession>A0AAW1NE82</accession>
<dbReference type="GO" id="GO:0008540">
    <property type="term" value="C:proteasome regulatory particle, base subcomplex"/>
    <property type="evidence" value="ECO:0007669"/>
    <property type="project" value="TreeGrafter"/>
</dbReference>
<dbReference type="PANTHER" id="PTHR10943:SF2">
    <property type="entry name" value="26S PROTEASOME NON-ATPASE REGULATORY SUBUNIT 1"/>
    <property type="match status" value="1"/>
</dbReference>
<dbReference type="Pfam" id="PF21505">
    <property type="entry name" value="RPN2_N"/>
    <property type="match status" value="1"/>
</dbReference>
<name>A0AAW1NE82_SAPOF</name>
<evidence type="ECO:0000313" key="4">
    <source>
        <dbReference type="Proteomes" id="UP001443914"/>
    </source>
</evidence>
<evidence type="ECO:0000256" key="1">
    <source>
        <dbReference type="ARBA" id="ARBA00022737"/>
    </source>
</evidence>
<proteinExistence type="predicted"/>
<comment type="caution">
    <text evidence="3">The sequence shown here is derived from an EMBL/GenBank/DDBJ whole genome shotgun (WGS) entry which is preliminary data.</text>
</comment>
<keyword evidence="4" id="KW-1185">Reference proteome</keyword>
<reference evidence="3" key="1">
    <citation type="submission" date="2024-03" db="EMBL/GenBank/DDBJ databases">
        <title>WGS assembly of Saponaria officinalis var. Norfolk2.</title>
        <authorList>
            <person name="Jenkins J."/>
            <person name="Shu S."/>
            <person name="Grimwood J."/>
            <person name="Barry K."/>
            <person name="Goodstein D."/>
            <person name="Schmutz J."/>
            <person name="Leebens-Mack J."/>
            <person name="Osbourn A."/>
        </authorList>
    </citation>
    <scope>NUCLEOTIDE SEQUENCE [LARGE SCALE GENOMIC DNA]</scope>
    <source>
        <strain evidence="3">JIC</strain>
    </source>
</reference>
<dbReference type="EMBL" id="JBDFQZ010000001">
    <property type="protein sequence ID" value="KAK9756445.1"/>
    <property type="molecule type" value="Genomic_DNA"/>
</dbReference>
<keyword evidence="1" id="KW-0677">Repeat</keyword>
<organism evidence="3 4">
    <name type="scientific">Saponaria officinalis</name>
    <name type="common">Common soapwort</name>
    <name type="synonym">Lychnis saponaria</name>
    <dbReference type="NCBI Taxonomy" id="3572"/>
    <lineage>
        <taxon>Eukaryota</taxon>
        <taxon>Viridiplantae</taxon>
        <taxon>Streptophyta</taxon>
        <taxon>Embryophyta</taxon>
        <taxon>Tracheophyta</taxon>
        <taxon>Spermatophyta</taxon>
        <taxon>Magnoliopsida</taxon>
        <taxon>eudicotyledons</taxon>
        <taxon>Gunneridae</taxon>
        <taxon>Pentapetalae</taxon>
        <taxon>Caryophyllales</taxon>
        <taxon>Caryophyllaceae</taxon>
        <taxon>Caryophylleae</taxon>
        <taxon>Saponaria</taxon>
    </lineage>
</organism>
<dbReference type="InterPro" id="IPR048570">
    <property type="entry name" value="PSMD1_RPN2_N"/>
</dbReference>
<evidence type="ECO:0000313" key="3">
    <source>
        <dbReference type="EMBL" id="KAK9756445.1"/>
    </source>
</evidence>
<dbReference type="GO" id="GO:0043161">
    <property type="term" value="P:proteasome-mediated ubiquitin-dependent protein catabolic process"/>
    <property type="evidence" value="ECO:0007669"/>
    <property type="project" value="TreeGrafter"/>
</dbReference>
<feature type="domain" description="26S proteasome non-ATPase regulatory subunit 1/RPN2 N-terminal" evidence="2">
    <location>
        <begin position="6"/>
        <end position="135"/>
    </location>
</feature>
<dbReference type="GO" id="GO:0005634">
    <property type="term" value="C:nucleus"/>
    <property type="evidence" value="ECO:0007669"/>
    <property type="project" value="TreeGrafter"/>
</dbReference>
<dbReference type="PANTHER" id="PTHR10943">
    <property type="entry name" value="26S PROTEASOME NON-ATPASE REGULATORY SUBUNIT"/>
    <property type="match status" value="1"/>
</dbReference>
<evidence type="ECO:0000259" key="2">
    <source>
        <dbReference type="Pfam" id="PF21505"/>
    </source>
</evidence>
<protein>
    <recommendedName>
        <fullName evidence="2">26S proteasome non-ATPase regulatory subunit 1/RPN2 N-terminal domain-containing protein</fullName>
    </recommendedName>
</protein>